<evidence type="ECO:0000256" key="4">
    <source>
        <dbReference type="ARBA" id="ARBA00022989"/>
    </source>
</evidence>
<evidence type="ECO:0000256" key="6">
    <source>
        <dbReference type="SAM" id="MobiDB-lite"/>
    </source>
</evidence>
<dbReference type="EMBL" id="JAGRRH010000007">
    <property type="protein sequence ID" value="KAG7367654.1"/>
    <property type="molecule type" value="Genomic_DNA"/>
</dbReference>
<reference evidence="9" key="1">
    <citation type="journal article" date="2021" name="Sci. Rep.">
        <title>Diploid genomic architecture of Nitzschia inconspicua, an elite biomass production diatom.</title>
        <authorList>
            <person name="Oliver A."/>
            <person name="Podell S."/>
            <person name="Pinowska A."/>
            <person name="Traller J.C."/>
            <person name="Smith S.R."/>
            <person name="McClure R."/>
            <person name="Beliaev A."/>
            <person name="Bohutskyi P."/>
            <person name="Hill E.A."/>
            <person name="Rabines A."/>
            <person name="Zheng H."/>
            <person name="Allen L.Z."/>
            <person name="Kuo A."/>
            <person name="Grigoriev I.V."/>
            <person name="Allen A.E."/>
            <person name="Hazlebeck D."/>
            <person name="Allen E.E."/>
        </authorList>
    </citation>
    <scope>NUCLEOTIDE SEQUENCE</scope>
    <source>
        <strain evidence="9">Hildebrandi</strain>
    </source>
</reference>
<dbReference type="Pfam" id="PF02308">
    <property type="entry name" value="MgtC"/>
    <property type="match status" value="1"/>
</dbReference>
<keyword evidence="5 7" id="KW-0472">Membrane</keyword>
<dbReference type="PANTHER" id="PTHR33778:SF1">
    <property type="entry name" value="MAGNESIUM TRANSPORTER YHID-RELATED"/>
    <property type="match status" value="1"/>
</dbReference>
<dbReference type="InterPro" id="IPR003416">
    <property type="entry name" value="MgtC/SapB/SrpB/YhiD_fam"/>
</dbReference>
<comment type="subcellular location">
    <subcellularLocation>
        <location evidence="1">Cell membrane</location>
        <topology evidence="1">Multi-pass membrane protein</topology>
    </subcellularLocation>
</comment>
<dbReference type="GO" id="GO:0005886">
    <property type="term" value="C:plasma membrane"/>
    <property type="evidence" value="ECO:0007669"/>
    <property type="project" value="UniProtKB-SubCell"/>
</dbReference>
<feature type="transmembrane region" description="Helical" evidence="7">
    <location>
        <begin position="33"/>
        <end position="56"/>
    </location>
</feature>
<feature type="compositionally biased region" description="Gly residues" evidence="6">
    <location>
        <begin position="268"/>
        <end position="296"/>
    </location>
</feature>
<feature type="compositionally biased region" description="Low complexity" evidence="6">
    <location>
        <begin position="297"/>
        <end position="307"/>
    </location>
</feature>
<feature type="transmembrane region" description="Helical" evidence="7">
    <location>
        <begin position="157"/>
        <end position="174"/>
    </location>
</feature>
<dbReference type="AlphaFoldDB" id="A0A9K3LSC7"/>
<feature type="transmembrane region" description="Helical" evidence="7">
    <location>
        <begin position="208"/>
        <end position="225"/>
    </location>
</feature>
<comment type="caution">
    <text evidence="9">The sequence shown here is derived from an EMBL/GenBank/DDBJ whole genome shotgun (WGS) entry which is preliminary data.</text>
</comment>
<sequence length="337" mass="35769">MPSPFAQHYNHRHLVASIRPNHDYFTEFTYGKAIMYFTATVYVLGTGLASIMELFWDIPCRDPGTVLEFENPAYDGSRCPHIRYWILMGLTKEECSFGRRLVASIVLGGLIGWERRQADRPAGIRTMSLVSLGSCLFTINSTFAFVNGPMNWDASRISAAIPSGVGFLGAGLIFKKEEKDASLVVHGLTTAASVWISAAVGIACGGELYFAASFGVAIMMLLLRFGPRSFESDHEDEDDSEEYITETKAPSERLKTIVLATDSAHDGTGAGGGGDGASAAVEGGGGGDGAGYGATSGGSSVPGEEVSLLSAQEGLASMPKKKDAKSIRRRAALASMV</sequence>
<reference evidence="9" key="2">
    <citation type="submission" date="2021-04" db="EMBL/GenBank/DDBJ databases">
        <authorList>
            <person name="Podell S."/>
        </authorList>
    </citation>
    <scope>NUCLEOTIDE SEQUENCE</scope>
    <source>
        <strain evidence="9">Hildebrandi</strain>
    </source>
</reference>
<evidence type="ECO:0000259" key="8">
    <source>
        <dbReference type="Pfam" id="PF02308"/>
    </source>
</evidence>
<keyword evidence="2" id="KW-1003">Cell membrane</keyword>
<dbReference type="InterPro" id="IPR049177">
    <property type="entry name" value="MgtC_SapB_SrpB_YhiD_N"/>
</dbReference>
<evidence type="ECO:0000313" key="9">
    <source>
        <dbReference type="EMBL" id="KAG7367654.1"/>
    </source>
</evidence>
<gene>
    <name evidence="9" type="ORF">IV203_030325</name>
</gene>
<protein>
    <submittedName>
        <fullName evidence="9">MgtC/SapB family membrane protein</fullName>
    </submittedName>
</protein>
<evidence type="ECO:0000256" key="2">
    <source>
        <dbReference type="ARBA" id="ARBA00022475"/>
    </source>
</evidence>
<feature type="transmembrane region" description="Helical" evidence="7">
    <location>
        <begin position="124"/>
        <end position="145"/>
    </location>
</feature>
<feature type="transmembrane region" description="Helical" evidence="7">
    <location>
        <begin position="181"/>
        <end position="202"/>
    </location>
</feature>
<keyword evidence="3 7" id="KW-0812">Transmembrane</keyword>
<dbReference type="Proteomes" id="UP000693970">
    <property type="component" value="Unassembled WGS sequence"/>
</dbReference>
<evidence type="ECO:0000256" key="3">
    <source>
        <dbReference type="ARBA" id="ARBA00022692"/>
    </source>
</evidence>
<keyword evidence="10" id="KW-1185">Reference proteome</keyword>
<name>A0A9K3LSC7_9STRA</name>
<keyword evidence="4 7" id="KW-1133">Transmembrane helix</keyword>
<dbReference type="OrthoDB" id="10052237at2759"/>
<dbReference type="PANTHER" id="PTHR33778">
    <property type="entry name" value="PROTEIN MGTC"/>
    <property type="match status" value="1"/>
</dbReference>
<organism evidence="9 10">
    <name type="scientific">Nitzschia inconspicua</name>
    <dbReference type="NCBI Taxonomy" id="303405"/>
    <lineage>
        <taxon>Eukaryota</taxon>
        <taxon>Sar</taxon>
        <taxon>Stramenopiles</taxon>
        <taxon>Ochrophyta</taxon>
        <taxon>Bacillariophyta</taxon>
        <taxon>Bacillariophyceae</taxon>
        <taxon>Bacillariophycidae</taxon>
        <taxon>Bacillariales</taxon>
        <taxon>Bacillariaceae</taxon>
        <taxon>Nitzschia</taxon>
    </lineage>
</organism>
<evidence type="ECO:0000313" key="10">
    <source>
        <dbReference type="Proteomes" id="UP000693970"/>
    </source>
</evidence>
<evidence type="ECO:0000256" key="7">
    <source>
        <dbReference type="SAM" id="Phobius"/>
    </source>
</evidence>
<evidence type="ECO:0000256" key="1">
    <source>
        <dbReference type="ARBA" id="ARBA00004651"/>
    </source>
</evidence>
<feature type="domain" description="MgtC/SapB/SrpB/YhiD N-terminal" evidence="8">
    <location>
        <begin position="101"/>
        <end position="225"/>
    </location>
</feature>
<evidence type="ECO:0000256" key="5">
    <source>
        <dbReference type="ARBA" id="ARBA00023136"/>
    </source>
</evidence>
<accession>A0A9K3LSC7</accession>
<proteinExistence type="predicted"/>
<feature type="region of interest" description="Disordered" evidence="6">
    <location>
        <begin position="265"/>
        <end position="337"/>
    </location>
</feature>